<evidence type="ECO:0000256" key="2">
    <source>
        <dbReference type="ARBA" id="ARBA00007613"/>
    </source>
</evidence>
<evidence type="ECO:0000256" key="7">
    <source>
        <dbReference type="ARBA" id="ARBA00023237"/>
    </source>
</evidence>
<dbReference type="RefSeq" id="WP_196990711.1">
    <property type="nucleotide sequence ID" value="NZ_JADWYR010000001.1"/>
</dbReference>
<reference evidence="9" key="1">
    <citation type="submission" date="2020-11" db="EMBL/GenBank/DDBJ databases">
        <title>Bacterial whole genome sequence for Panacibacter sp. DH6.</title>
        <authorList>
            <person name="Le V."/>
            <person name="Ko S."/>
            <person name="Ahn C.-Y."/>
            <person name="Oh H.-M."/>
        </authorList>
    </citation>
    <scope>NUCLEOTIDE SEQUENCE</scope>
    <source>
        <strain evidence="9">DH6</strain>
    </source>
</reference>
<protein>
    <submittedName>
        <fullName evidence="9">TolC family protein</fullName>
    </submittedName>
</protein>
<evidence type="ECO:0000256" key="8">
    <source>
        <dbReference type="SAM" id="SignalP"/>
    </source>
</evidence>
<keyword evidence="8" id="KW-0732">Signal</keyword>
<organism evidence="9 10">
    <name type="scientific">Panacibacter microcysteis</name>
    <dbReference type="NCBI Taxonomy" id="2793269"/>
    <lineage>
        <taxon>Bacteria</taxon>
        <taxon>Pseudomonadati</taxon>
        <taxon>Bacteroidota</taxon>
        <taxon>Chitinophagia</taxon>
        <taxon>Chitinophagales</taxon>
        <taxon>Chitinophagaceae</taxon>
        <taxon>Panacibacter</taxon>
    </lineage>
</organism>
<keyword evidence="5" id="KW-0812">Transmembrane</keyword>
<dbReference type="EMBL" id="JADWYR010000001">
    <property type="protein sequence ID" value="MBG9376710.1"/>
    <property type="molecule type" value="Genomic_DNA"/>
</dbReference>
<keyword evidence="7" id="KW-0998">Cell outer membrane</keyword>
<dbReference type="Proteomes" id="UP000628448">
    <property type="component" value="Unassembled WGS sequence"/>
</dbReference>
<dbReference type="GO" id="GO:0015288">
    <property type="term" value="F:porin activity"/>
    <property type="evidence" value="ECO:0007669"/>
    <property type="project" value="TreeGrafter"/>
</dbReference>
<accession>A0A931E329</accession>
<dbReference type="GO" id="GO:0009279">
    <property type="term" value="C:cell outer membrane"/>
    <property type="evidence" value="ECO:0007669"/>
    <property type="project" value="UniProtKB-SubCell"/>
</dbReference>
<comment type="similarity">
    <text evidence="2">Belongs to the outer membrane factor (OMF) (TC 1.B.17) family.</text>
</comment>
<evidence type="ECO:0000313" key="10">
    <source>
        <dbReference type="Proteomes" id="UP000628448"/>
    </source>
</evidence>
<comment type="caution">
    <text evidence="9">The sequence shown here is derived from an EMBL/GenBank/DDBJ whole genome shotgun (WGS) entry which is preliminary data.</text>
</comment>
<dbReference type="AlphaFoldDB" id="A0A931E329"/>
<evidence type="ECO:0000256" key="4">
    <source>
        <dbReference type="ARBA" id="ARBA00022452"/>
    </source>
</evidence>
<sequence length="244" mass="27404">MNMLSKRKPIVMLLVLLSSISLKAQQTDSLLVRAIESGRLLPMLIDSAIKNNPEVNRVDNSIGFARENLALTKKNIYSAVSLFSSYNHGNNANVISGTVSNVSLVQSNFYNVGVYFQLPLTHVVSRKNAIKASEYQVKMAEAEKEGAAKYITQEVIRVYQELRLALNLVKVATDSKQTALVNYQMCQKQYLNNDIPLTELSRIQDIYSKASIEYETDLNRFQTAYLQLESYTGVHLSTIIASIR</sequence>
<evidence type="ECO:0000256" key="3">
    <source>
        <dbReference type="ARBA" id="ARBA00022448"/>
    </source>
</evidence>
<dbReference type="GO" id="GO:1990281">
    <property type="term" value="C:efflux pump complex"/>
    <property type="evidence" value="ECO:0007669"/>
    <property type="project" value="TreeGrafter"/>
</dbReference>
<dbReference type="PANTHER" id="PTHR30026:SF20">
    <property type="entry name" value="OUTER MEMBRANE PROTEIN TOLC"/>
    <property type="match status" value="1"/>
</dbReference>
<feature type="chain" id="PRO_5037365450" evidence="8">
    <location>
        <begin position="25"/>
        <end position="244"/>
    </location>
</feature>
<proteinExistence type="inferred from homology"/>
<dbReference type="GO" id="GO:0015562">
    <property type="term" value="F:efflux transmembrane transporter activity"/>
    <property type="evidence" value="ECO:0007669"/>
    <property type="project" value="InterPro"/>
</dbReference>
<keyword evidence="4" id="KW-1134">Transmembrane beta strand</keyword>
<dbReference type="InterPro" id="IPR003423">
    <property type="entry name" value="OMP_efflux"/>
</dbReference>
<gene>
    <name evidence="9" type="ORF">I5907_10715</name>
</gene>
<keyword evidence="3" id="KW-0813">Transport</keyword>
<evidence type="ECO:0000313" key="9">
    <source>
        <dbReference type="EMBL" id="MBG9376710.1"/>
    </source>
</evidence>
<comment type="subcellular location">
    <subcellularLocation>
        <location evidence="1">Cell outer membrane</location>
    </subcellularLocation>
</comment>
<feature type="signal peptide" evidence="8">
    <location>
        <begin position="1"/>
        <end position="24"/>
    </location>
</feature>
<dbReference type="SUPFAM" id="SSF56954">
    <property type="entry name" value="Outer membrane efflux proteins (OEP)"/>
    <property type="match status" value="1"/>
</dbReference>
<dbReference type="Pfam" id="PF02321">
    <property type="entry name" value="OEP"/>
    <property type="match status" value="1"/>
</dbReference>
<keyword evidence="6" id="KW-0472">Membrane</keyword>
<evidence type="ECO:0000256" key="6">
    <source>
        <dbReference type="ARBA" id="ARBA00023136"/>
    </source>
</evidence>
<dbReference type="PANTHER" id="PTHR30026">
    <property type="entry name" value="OUTER MEMBRANE PROTEIN TOLC"/>
    <property type="match status" value="1"/>
</dbReference>
<keyword evidence="10" id="KW-1185">Reference proteome</keyword>
<dbReference type="Gene3D" id="1.20.1600.10">
    <property type="entry name" value="Outer membrane efflux proteins (OEP)"/>
    <property type="match status" value="1"/>
</dbReference>
<dbReference type="InterPro" id="IPR051906">
    <property type="entry name" value="TolC-like"/>
</dbReference>
<name>A0A931E329_9BACT</name>
<evidence type="ECO:0000256" key="5">
    <source>
        <dbReference type="ARBA" id="ARBA00022692"/>
    </source>
</evidence>
<evidence type="ECO:0000256" key="1">
    <source>
        <dbReference type="ARBA" id="ARBA00004442"/>
    </source>
</evidence>